<feature type="compositionally biased region" description="Basic residues" evidence="1">
    <location>
        <begin position="41"/>
        <end position="68"/>
    </location>
</feature>
<proteinExistence type="predicted"/>
<dbReference type="EMBL" id="CADCUP010000109">
    <property type="protein sequence ID" value="CAA9391033.1"/>
    <property type="molecule type" value="Genomic_DNA"/>
</dbReference>
<gene>
    <name evidence="2" type="ORF">AVDCRST_MAG06-1582</name>
</gene>
<name>A0A6J4NPE7_9ACTN</name>
<feature type="region of interest" description="Disordered" evidence="1">
    <location>
        <begin position="1"/>
        <end position="87"/>
    </location>
</feature>
<evidence type="ECO:0000256" key="1">
    <source>
        <dbReference type="SAM" id="MobiDB-lite"/>
    </source>
</evidence>
<dbReference type="AlphaFoldDB" id="A0A6J4NPE7"/>
<feature type="compositionally biased region" description="Basic residues" evidence="1">
    <location>
        <begin position="1"/>
        <end position="10"/>
    </location>
</feature>
<accession>A0A6J4NPE7</accession>
<reference evidence="2" key="1">
    <citation type="submission" date="2020-02" db="EMBL/GenBank/DDBJ databases">
        <authorList>
            <person name="Meier V. D."/>
        </authorList>
    </citation>
    <scope>NUCLEOTIDE SEQUENCE</scope>
    <source>
        <strain evidence="2">AVDCRST_MAG06</strain>
    </source>
</reference>
<sequence>MDHIRGKFQHLRAPSAPRRVDSRTTSSGSEGEQVVHVERRPGHRRGHRDRRRAGAGSRARPRVGHSRGLRTQMSTTSPPTRYEPKDP</sequence>
<protein>
    <submittedName>
        <fullName evidence="2">Uncharacterized protein</fullName>
    </submittedName>
</protein>
<evidence type="ECO:0000313" key="2">
    <source>
        <dbReference type="EMBL" id="CAA9391033.1"/>
    </source>
</evidence>
<organism evidence="2">
    <name type="scientific">uncultured Nocardioides sp</name>
    <dbReference type="NCBI Taxonomy" id="198441"/>
    <lineage>
        <taxon>Bacteria</taxon>
        <taxon>Bacillati</taxon>
        <taxon>Actinomycetota</taxon>
        <taxon>Actinomycetes</taxon>
        <taxon>Propionibacteriales</taxon>
        <taxon>Nocardioidaceae</taxon>
        <taxon>Nocardioides</taxon>
        <taxon>environmental samples</taxon>
    </lineage>
</organism>
<feature type="compositionally biased region" description="Polar residues" evidence="1">
    <location>
        <begin position="69"/>
        <end position="79"/>
    </location>
</feature>